<dbReference type="Pfam" id="PF13377">
    <property type="entry name" value="Peripla_BP_3"/>
    <property type="match status" value="1"/>
</dbReference>
<gene>
    <name evidence="5" type="primary">purR_71</name>
    <name evidence="5" type="ORF">SDC9_168190</name>
</gene>
<evidence type="ECO:0000313" key="5">
    <source>
        <dbReference type="EMBL" id="MPN20811.1"/>
    </source>
</evidence>
<dbReference type="InterPro" id="IPR028082">
    <property type="entry name" value="Peripla_BP_I"/>
</dbReference>
<dbReference type="Gene3D" id="3.40.50.2300">
    <property type="match status" value="1"/>
</dbReference>
<reference evidence="5" key="1">
    <citation type="submission" date="2019-08" db="EMBL/GenBank/DDBJ databases">
        <authorList>
            <person name="Kucharzyk K."/>
            <person name="Murdoch R.W."/>
            <person name="Higgins S."/>
            <person name="Loffler F."/>
        </authorList>
    </citation>
    <scope>NUCLEOTIDE SEQUENCE</scope>
</reference>
<proteinExistence type="predicted"/>
<dbReference type="GO" id="GO:0000976">
    <property type="term" value="F:transcription cis-regulatory region binding"/>
    <property type="evidence" value="ECO:0007669"/>
    <property type="project" value="TreeGrafter"/>
</dbReference>
<evidence type="ECO:0000259" key="4">
    <source>
        <dbReference type="Pfam" id="PF13377"/>
    </source>
</evidence>
<dbReference type="EMBL" id="VSSQ01068659">
    <property type="protein sequence ID" value="MPN20811.1"/>
    <property type="molecule type" value="Genomic_DNA"/>
</dbReference>
<dbReference type="GO" id="GO:0003700">
    <property type="term" value="F:DNA-binding transcription factor activity"/>
    <property type="evidence" value="ECO:0007669"/>
    <property type="project" value="TreeGrafter"/>
</dbReference>
<keyword evidence="3" id="KW-0804">Transcription</keyword>
<organism evidence="5">
    <name type="scientific">bioreactor metagenome</name>
    <dbReference type="NCBI Taxonomy" id="1076179"/>
    <lineage>
        <taxon>unclassified sequences</taxon>
        <taxon>metagenomes</taxon>
        <taxon>ecological metagenomes</taxon>
    </lineage>
</organism>
<evidence type="ECO:0000256" key="1">
    <source>
        <dbReference type="ARBA" id="ARBA00023015"/>
    </source>
</evidence>
<evidence type="ECO:0000256" key="3">
    <source>
        <dbReference type="ARBA" id="ARBA00023163"/>
    </source>
</evidence>
<dbReference type="InterPro" id="IPR046335">
    <property type="entry name" value="LacI/GalR-like_sensor"/>
</dbReference>
<accession>A0A645G1W4</accession>
<keyword evidence="2" id="KW-0238">DNA-binding</keyword>
<feature type="domain" description="Transcriptional regulator LacI/GalR-like sensor" evidence="4">
    <location>
        <begin position="2"/>
        <end position="90"/>
    </location>
</feature>
<dbReference type="PANTHER" id="PTHR30146:SF145">
    <property type="entry name" value="RIBOSE OPERON REPRESSOR"/>
    <property type="match status" value="1"/>
</dbReference>
<dbReference type="PANTHER" id="PTHR30146">
    <property type="entry name" value="LACI-RELATED TRANSCRIPTIONAL REPRESSOR"/>
    <property type="match status" value="1"/>
</dbReference>
<name>A0A645G1W4_9ZZZZ</name>
<dbReference type="SUPFAM" id="SSF53822">
    <property type="entry name" value="Periplasmic binding protein-like I"/>
    <property type="match status" value="1"/>
</dbReference>
<dbReference type="AlphaFoldDB" id="A0A645G1W4"/>
<evidence type="ECO:0000256" key="2">
    <source>
        <dbReference type="ARBA" id="ARBA00023125"/>
    </source>
</evidence>
<comment type="caution">
    <text evidence="5">The sequence shown here is derived from an EMBL/GenBank/DDBJ whole genome shotgun (WGS) entry which is preliminary data.</text>
</comment>
<protein>
    <submittedName>
        <fullName evidence="5">HTH-type transcriptional repressor PurR</fullName>
    </submittedName>
</protein>
<sequence length="114" mass="12237">MFACDDRLAVGVAKAAGQLGFRIPEDLSIIGCGSQVVGQVMTPELTSTPSYPERSASIAVEKLLTQIRNPAHRKSVTVLQIDELVIGGSTRIRRAVTEEAATERAPARVILHNN</sequence>
<keyword evidence="1" id="KW-0805">Transcription regulation</keyword>